<protein>
    <recommendedName>
        <fullName evidence="3">Integral membrane protein</fullName>
    </recommendedName>
</protein>
<name>A0A2V3DLW7_9MICC</name>
<keyword evidence="2" id="KW-1185">Reference proteome</keyword>
<evidence type="ECO:0008006" key="3">
    <source>
        <dbReference type="Google" id="ProtNLM"/>
    </source>
</evidence>
<dbReference type="OrthoDB" id="4925184at2"/>
<dbReference type="AlphaFoldDB" id="A0A2V3DLW7"/>
<sequence>MDYVPAAMLWLLTIIRIPTILHKERASVLRATFFAAIACTLFIPEVYVNTDPLLGGRNHVGLVLIIAIMAGFWQFHTATVLATFVDDVRRRHHLKRGRLAVIVAGTCVVYGFSVSHVEVTNQNLPLVYGNQPGMQLFLWTGSAFIIWVCSDVALNCFRFLPELRGRSFRSGVSCFAAGCLLMAMALGNRLALGLIEASSSDNPLVVGLNWSFPIFETLAVILVSFGLMIPRYGVSAKLLRRSIRSRWLMLLLTPAWRRSSTERKYLLRNRWTPLLDPVTGHPVDHLHRRVIEIRDCQLRGLALQPRDRILVNQAERLLQGH</sequence>
<gene>
    <name evidence="1" type="ORF">CVS29_17915</name>
</gene>
<comment type="caution">
    <text evidence="1">The sequence shown here is derived from an EMBL/GenBank/DDBJ whole genome shotgun (WGS) entry which is preliminary data.</text>
</comment>
<dbReference type="Proteomes" id="UP000246303">
    <property type="component" value="Unassembled WGS sequence"/>
</dbReference>
<evidence type="ECO:0000313" key="1">
    <source>
        <dbReference type="EMBL" id="PXA63900.1"/>
    </source>
</evidence>
<accession>A0A2V3DLW7</accession>
<reference evidence="1 2" key="1">
    <citation type="submission" date="2018-05" db="EMBL/GenBank/DDBJ databases">
        <title>Genetic diversity of glacier-inhabiting Cryobacterium bacteria in China and description of Cryobacterium mengkeensis sp. nov. and Arthrobacter glacialis sp. nov.</title>
        <authorList>
            <person name="Liu Q."/>
            <person name="Xin Y.-H."/>
        </authorList>
    </citation>
    <scope>NUCLEOTIDE SEQUENCE [LARGE SCALE GENOMIC DNA]</scope>
    <source>
        <strain evidence="1 2">GP3</strain>
    </source>
</reference>
<dbReference type="EMBL" id="QHLZ01000021">
    <property type="protein sequence ID" value="PXA63900.1"/>
    <property type="molecule type" value="Genomic_DNA"/>
</dbReference>
<evidence type="ECO:0000313" key="2">
    <source>
        <dbReference type="Proteomes" id="UP000246303"/>
    </source>
</evidence>
<dbReference type="RefSeq" id="WP_110107964.1">
    <property type="nucleotide sequence ID" value="NZ_JACBZZ010000001.1"/>
</dbReference>
<organism evidence="1 2">
    <name type="scientific">Arthrobacter psychrochitiniphilus</name>
    <dbReference type="NCBI Taxonomy" id="291045"/>
    <lineage>
        <taxon>Bacteria</taxon>
        <taxon>Bacillati</taxon>
        <taxon>Actinomycetota</taxon>
        <taxon>Actinomycetes</taxon>
        <taxon>Micrococcales</taxon>
        <taxon>Micrococcaceae</taxon>
        <taxon>Arthrobacter</taxon>
    </lineage>
</organism>
<proteinExistence type="predicted"/>